<proteinExistence type="predicted"/>
<dbReference type="AlphaFoldDB" id="A0A6A6GHX0"/>
<feature type="transmembrane region" description="Helical" evidence="1">
    <location>
        <begin position="89"/>
        <end position="111"/>
    </location>
</feature>
<evidence type="ECO:0008006" key="4">
    <source>
        <dbReference type="Google" id="ProtNLM"/>
    </source>
</evidence>
<dbReference type="OrthoDB" id="5408102at2759"/>
<dbReference type="Proteomes" id="UP000799538">
    <property type="component" value="Unassembled WGS sequence"/>
</dbReference>
<evidence type="ECO:0000313" key="3">
    <source>
        <dbReference type="Proteomes" id="UP000799538"/>
    </source>
</evidence>
<reference evidence="3" key="1">
    <citation type="journal article" date="2020" name="Stud. Mycol.">
        <title>101 Dothideomycetes genomes: A test case for predicting lifestyles and emergence of pathogens.</title>
        <authorList>
            <person name="Haridas S."/>
            <person name="Albert R."/>
            <person name="Binder M."/>
            <person name="Bloem J."/>
            <person name="LaButti K."/>
            <person name="Salamov A."/>
            <person name="Andreopoulos B."/>
            <person name="Baker S."/>
            <person name="Barry K."/>
            <person name="Bills G."/>
            <person name="Bluhm B."/>
            <person name="Cannon C."/>
            <person name="Castanera R."/>
            <person name="Culley D."/>
            <person name="Daum C."/>
            <person name="Ezra D."/>
            <person name="Gonzalez J."/>
            <person name="Henrissat B."/>
            <person name="Kuo A."/>
            <person name="Liang C."/>
            <person name="Lipzen A."/>
            <person name="Lutzoni F."/>
            <person name="Magnuson J."/>
            <person name="Mondo S."/>
            <person name="Nolan M."/>
            <person name="Ohm R."/>
            <person name="Pangilinan J."/>
            <person name="Park H.-J."/>
            <person name="Ramirez L."/>
            <person name="Alfaro M."/>
            <person name="Sun H."/>
            <person name="Tritt A."/>
            <person name="Yoshinaga Y."/>
            <person name="Zwiers L.-H."/>
            <person name="Turgeon B."/>
            <person name="Goodwin S."/>
            <person name="Spatafora J."/>
            <person name="Crous P."/>
            <person name="Grigoriev I."/>
        </authorList>
    </citation>
    <scope>NUCLEOTIDE SEQUENCE [LARGE SCALE GENOMIC DNA]</scope>
    <source>
        <strain evidence="3">CECT 20119</strain>
    </source>
</reference>
<keyword evidence="1" id="KW-0472">Membrane</keyword>
<protein>
    <recommendedName>
        <fullName evidence="4">MFS maltose permease</fullName>
    </recommendedName>
</protein>
<evidence type="ECO:0000256" key="1">
    <source>
        <dbReference type="SAM" id="Phobius"/>
    </source>
</evidence>
<keyword evidence="3" id="KW-1185">Reference proteome</keyword>
<organism evidence="2 3">
    <name type="scientific">Elsinoe ampelina</name>
    <dbReference type="NCBI Taxonomy" id="302913"/>
    <lineage>
        <taxon>Eukaryota</taxon>
        <taxon>Fungi</taxon>
        <taxon>Dikarya</taxon>
        <taxon>Ascomycota</taxon>
        <taxon>Pezizomycotina</taxon>
        <taxon>Dothideomycetes</taxon>
        <taxon>Dothideomycetidae</taxon>
        <taxon>Myriangiales</taxon>
        <taxon>Elsinoaceae</taxon>
        <taxon>Elsinoe</taxon>
    </lineage>
</organism>
<sequence length="595" mass="65871">MQRSILTASRTASLLRPSWRARPSSAVSRPRLFTSNHPLLLLTRTNAPRPQLPFLAQPGAHLPRSLVQRQVARVLSTENKQYVREQTLLAAKWTGLGFVVLGLVGFATYSWRCELVERIYPSPAEWSYLTRSAWRSAWLQYADDVGHMAQVDWGRVGKHWRLCLLRLEDQAGDGRGARQIAPQGAAAYGVVRDIGPAAMDVTEKSEAWKAGYAETVMRAALAAEHLQDMVFDRRHGTFFPKVTVEGPSNPNPRLLSPGNVQPREDDCEPAFPDPAVLYNRLAYGIGFSTKQRVDAMLAHANWLEFNKNHKAAEEQYQYAQAVAQYAIATNGSPLHTTELATAAQGTSIIDKDPASATPNLVSTYTAQATFLSRTSQTKSALPILLSTLRAVRYAQSHPTPSSTSGSIAQPAPSGPLAEWSAKFFRPDEFPLPLRTGDEPLSTLSQAALKCKEAELMTYIGEILFSTSSGRQNDGLAWTRTATEQATTTFRDVAAIIRTVQGDGSEKERERERRTGMSRAEREGCRECVIMGLGNWGLMAARMQENRLETGEKKTWKGWFTGKQDQQVQDDGARVEVLRSGLIQEGLVEPWAFLGK</sequence>
<dbReference type="EMBL" id="ML992504">
    <property type="protein sequence ID" value="KAF2225324.1"/>
    <property type="molecule type" value="Genomic_DNA"/>
</dbReference>
<accession>A0A6A6GHX0</accession>
<keyword evidence="1" id="KW-1133">Transmembrane helix</keyword>
<gene>
    <name evidence="2" type="ORF">BDZ85DRAFT_91759</name>
</gene>
<evidence type="ECO:0000313" key="2">
    <source>
        <dbReference type="EMBL" id="KAF2225324.1"/>
    </source>
</evidence>
<name>A0A6A6GHX0_9PEZI</name>
<keyword evidence="1" id="KW-0812">Transmembrane</keyword>